<dbReference type="EMBL" id="JN638751">
    <property type="protein sequence ID" value="AEO93891.1"/>
    <property type="molecule type" value="Genomic_DNA"/>
</dbReference>
<organism evidence="1 2">
    <name type="scientific">Bacillus phage G</name>
    <dbReference type="NCBI Taxonomy" id="2884420"/>
    <lineage>
        <taxon>Viruses</taxon>
        <taxon>Duplodnaviria</taxon>
        <taxon>Heunggongvirae</taxon>
        <taxon>Uroviricota</taxon>
        <taxon>Caudoviricetes</taxon>
        <taxon>Donellivirus</taxon>
        <taxon>Donellivirus gee</taxon>
    </lineage>
</organism>
<dbReference type="KEGG" id="vg:18563856"/>
<proteinExistence type="predicted"/>
<evidence type="ECO:0000313" key="2">
    <source>
        <dbReference type="Proteomes" id="UP000009273"/>
    </source>
</evidence>
<accession>G3MB28</accession>
<name>G3MB28_9CAUD</name>
<reference evidence="1 2" key="1">
    <citation type="submission" date="2011-09" db="EMBL/GenBank/DDBJ databases">
        <authorList>
            <person name="Pope W.H."/>
            <person name="Pedulla M.L."/>
            <person name="Ford M.E."/>
            <person name="Peebles C.L."/>
            <person name="Hatfull G.H."/>
            <person name="Hendrix R.W."/>
        </authorList>
    </citation>
    <scope>NUCLEOTIDE SEQUENCE [LARGE SCALE GENOMIC DNA]</scope>
    <source>
        <strain evidence="1">G</strain>
    </source>
</reference>
<dbReference type="RefSeq" id="YP_009015940.1">
    <property type="nucleotide sequence ID" value="NC_023719.1"/>
</dbReference>
<sequence length="85" mass="10299">MKKVRQMDIVLGVNVKWDSMFDDEEELIKYLRSVDVEKFKRDHRKGYAYVEGFQKQLESGKELSPKQVTQLKRIAKEIYRYHLNF</sequence>
<dbReference type="Proteomes" id="UP000009273">
    <property type="component" value="Segment"/>
</dbReference>
<keyword evidence="2" id="KW-1185">Reference proteome</keyword>
<gene>
    <name evidence="1" type="primary">648</name>
    <name evidence="1" type="ORF">G_648</name>
</gene>
<evidence type="ECO:0000313" key="1">
    <source>
        <dbReference type="EMBL" id="AEO93891.1"/>
    </source>
</evidence>
<dbReference type="GeneID" id="18563856"/>
<protein>
    <submittedName>
        <fullName evidence="1">Gp648</fullName>
    </submittedName>
</protein>